<accession>A0ABN3QU15</accession>
<keyword evidence="3" id="KW-1185">Reference proteome</keyword>
<comment type="caution">
    <text evidence="2">The sequence shown here is derived from an EMBL/GenBank/DDBJ whole genome shotgun (WGS) entry which is preliminary data.</text>
</comment>
<name>A0ABN3QU15_9ACTN</name>
<proteinExistence type="predicted"/>
<protein>
    <submittedName>
        <fullName evidence="2">Uncharacterized protein</fullName>
    </submittedName>
</protein>
<evidence type="ECO:0000256" key="1">
    <source>
        <dbReference type="SAM" id="MobiDB-lite"/>
    </source>
</evidence>
<sequence>MSADLDSWTPPELGDEPDDDLLEDGGPQDEPPAEDEEERTRAFNNPEEFFTEFLAPHIQRRYAEPAPPAPP</sequence>
<feature type="region of interest" description="Disordered" evidence="1">
    <location>
        <begin position="1"/>
        <end position="48"/>
    </location>
</feature>
<organism evidence="2 3">
    <name type="scientific">Actinomadura fulvescens</name>
    <dbReference type="NCBI Taxonomy" id="46160"/>
    <lineage>
        <taxon>Bacteria</taxon>
        <taxon>Bacillati</taxon>
        <taxon>Actinomycetota</taxon>
        <taxon>Actinomycetes</taxon>
        <taxon>Streptosporangiales</taxon>
        <taxon>Thermomonosporaceae</taxon>
        <taxon>Actinomadura</taxon>
    </lineage>
</organism>
<evidence type="ECO:0000313" key="3">
    <source>
        <dbReference type="Proteomes" id="UP001501509"/>
    </source>
</evidence>
<evidence type="ECO:0000313" key="2">
    <source>
        <dbReference type="EMBL" id="GAA2635273.1"/>
    </source>
</evidence>
<gene>
    <name evidence="2" type="ORF">GCM10010411_87770</name>
</gene>
<feature type="compositionally biased region" description="Acidic residues" evidence="1">
    <location>
        <begin position="13"/>
        <end position="37"/>
    </location>
</feature>
<reference evidence="2 3" key="1">
    <citation type="journal article" date="2019" name="Int. J. Syst. Evol. Microbiol.">
        <title>The Global Catalogue of Microorganisms (GCM) 10K type strain sequencing project: providing services to taxonomists for standard genome sequencing and annotation.</title>
        <authorList>
            <consortium name="The Broad Institute Genomics Platform"/>
            <consortium name="The Broad Institute Genome Sequencing Center for Infectious Disease"/>
            <person name="Wu L."/>
            <person name="Ma J."/>
        </authorList>
    </citation>
    <scope>NUCLEOTIDE SEQUENCE [LARGE SCALE GENOMIC DNA]</scope>
    <source>
        <strain evidence="2 3">JCM 6833</strain>
    </source>
</reference>
<dbReference type="EMBL" id="BAAATD010000019">
    <property type="protein sequence ID" value="GAA2635273.1"/>
    <property type="molecule type" value="Genomic_DNA"/>
</dbReference>
<dbReference type="Proteomes" id="UP001501509">
    <property type="component" value="Unassembled WGS sequence"/>
</dbReference>
<dbReference type="RefSeq" id="WP_344548475.1">
    <property type="nucleotide sequence ID" value="NZ_BAAATD010000019.1"/>
</dbReference>